<dbReference type="InterPro" id="IPR048840">
    <property type="entry name" value="PolA_pol_NTPase"/>
</dbReference>
<dbReference type="EC" id="2.7.7.19" evidence="5"/>
<dbReference type="Pfam" id="PF20750">
    <property type="entry name" value="PAP_NTPase"/>
    <property type="match status" value="1"/>
</dbReference>
<dbReference type="EMBL" id="MVGT01001110">
    <property type="protein sequence ID" value="OVA13561.1"/>
    <property type="molecule type" value="Genomic_DNA"/>
</dbReference>
<dbReference type="InterPro" id="IPR007010">
    <property type="entry name" value="PolA_pol_RNA-bd_dom"/>
</dbReference>
<evidence type="ECO:0000259" key="15">
    <source>
        <dbReference type="Pfam" id="PF04928"/>
    </source>
</evidence>
<feature type="transmembrane region" description="Helical" evidence="13">
    <location>
        <begin position="271"/>
        <end position="291"/>
    </location>
</feature>
<sequence length="557" mass="63711">MAYVFPNHQRTAINLRSVISPFGFIPAPVVGTVINPSFRPRVEVLVPFNPPVVAPVGFTLNPAFLLRMDEERTQSLIQFMAKEGIVPSQEEELKRKDAITKLKQIVMEWIKKVAWQRGFPIDHIVNTSATILAYGSYGLGVHGSDSDIDALCIGPCFATMAEDFFIVLRQMLESRPEISELHCVKDAKIPLMRFKFDGISIDLPYAQLQVPSVPDNVDILNPFFLMNIDETSWKCLSGARANMRILQLVPNLEKFQLMLRCLKLWARRRGVYCNLVGFFGGIHMAVLTAYVCQRYPNASINTLISKFFETFALWPWPAPVMLEGSLPPLNAEHSLMPIQFPCGPHEFCRSNITRSTFHRIRTEFLRGHDMTRDILRPDFEWSSLFEPYPYTKKYKRFVRIFLAASSKDKLGDWVGWVKSRFRSLLLKLEEVQGRCDPNPTEYVDLDEAVPNVVFYWGLQPGRSSFTDIKSVEEYFMKNINNGYQGSHGRLELSIVDSSQLPKNAQFDYVSGKESKGYWRFFDYSPQPGKPIYSQYLPHYFVGYVATNPVPDYPSAGV</sequence>
<dbReference type="STRING" id="56857.A0A200QSW8"/>
<name>A0A200QSW8_MACCD</name>
<gene>
    <name evidence="17" type="ORF">BVC80_379g93</name>
</gene>
<dbReference type="CDD" id="cd05402">
    <property type="entry name" value="NT_PAP_TUTase"/>
    <property type="match status" value="1"/>
</dbReference>
<keyword evidence="10" id="KW-0067">ATP-binding</keyword>
<reference evidence="17 18" key="1">
    <citation type="journal article" date="2017" name="Mol. Plant">
        <title>The Genome of Medicinal Plant Macleaya cordata Provides New Insights into Benzylisoquinoline Alkaloids Metabolism.</title>
        <authorList>
            <person name="Liu X."/>
            <person name="Liu Y."/>
            <person name="Huang P."/>
            <person name="Ma Y."/>
            <person name="Qing Z."/>
            <person name="Tang Q."/>
            <person name="Cao H."/>
            <person name="Cheng P."/>
            <person name="Zheng Y."/>
            <person name="Yuan Z."/>
            <person name="Zhou Y."/>
            <person name="Liu J."/>
            <person name="Tang Z."/>
            <person name="Zhuo Y."/>
            <person name="Zhang Y."/>
            <person name="Yu L."/>
            <person name="Huang J."/>
            <person name="Yang P."/>
            <person name="Peng Q."/>
            <person name="Zhang J."/>
            <person name="Jiang W."/>
            <person name="Zhang Z."/>
            <person name="Lin K."/>
            <person name="Ro D.K."/>
            <person name="Chen X."/>
            <person name="Xiong X."/>
            <person name="Shang Y."/>
            <person name="Huang S."/>
            <person name="Zeng J."/>
        </authorList>
    </citation>
    <scope>NUCLEOTIDE SEQUENCE [LARGE SCALE GENOMIC DNA]</scope>
    <source>
        <strain evidence="18">cv. BLH2017</strain>
        <tissue evidence="17">Root</tissue>
    </source>
</reference>
<dbReference type="FunFam" id="3.30.70.590:FF:000005">
    <property type="entry name" value="Nuclear poly(A) polymerase 3"/>
    <property type="match status" value="1"/>
</dbReference>
<comment type="caution">
    <text evidence="17">The sequence shown here is derived from an EMBL/GenBank/DDBJ whole genome shotgun (WGS) entry which is preliminary data.</text>
</comment>
<proteinExistence type="inferred from homology"/>
<evidence type="ECO:0000256" key="12">
    <source>
        <dbReference type="ARBA" id="ARBA00023242"/>
    </source>
</evidence>
<dbReference type="GO" id="GO:0003723">
    <property type="term" value="F:RNA binding"/>
    <property type="evidence" value="ECO:0007669"/>
    <property type="project" value="InterPro"/>
</dbReference>
<dbReference type="GO" id="GO:0005634">
    <property type="term" value="C:nucleus"/>
    <property type="evidence" value="ECO:0007669"/>
    <property type="project" value="UniProtKB-SubCell"/>
</dbReference>
<dbReference type="PANTHER" id="PTHR10682">
    <property type="entry name" value="POLY A POLYMERASE"/>
    <property type="match status" value="1"/>
</dbReference>
<evidence type="ECO:0000256" key="7">
    <source>
        <dbReference type="ARBA" id="ARBA00022679"/>
    </source>
</evidence>
<dbReference type="Gene3D" id="1.10.1410.10">
    <property type="match status" value="1"/>
</dbReference>
<dbReference type="Gene3D" id="3.30.70.590">
    <property type="entry name" value="Poly(A) polymerase predicted RNA binding domain"/>
    <property type="match status" value="1"/>
</dbReference>
<evidence type="ECO:0000256" key="2">
    <source>
        <dbReference type="ARBA" id="ARBA00001946"/>
    </source>
</evidence>
<evidence type="ECO:0000256" key="3">
    <source>
        <dbReference type="ARBA" id="ARBA00004123"/>
    </source>
</evidence>
<evidence type="ECO:0000259" key="16">
    <source>
        <dbReference type="Pfam" id="PF20750"/>
    </source>
</evidence>
<protein>
    <recommendedName>
        <fullName evidence="5">polynucleotide adenylyltransferase</fullName>
        <ecNumber evidence="5">2.7.7.19</ecNumber>
    </recommendedName>
</protein>
<keyword evidence="6" id="KW-0507">mRNA processing</keyword>
<dbReference type="SUPFAM" id="SSF55003">
    <property type="entry name" value="PAP/Archaeal CCA-adding enzyme, C-terminal domain"/>
    <property type="match status" value="1"/>
</dbReference>
<dbReference type="AlphaFoldDB" id="A0A200QSW8"/>
<evidence type="ECO:0000256" key="8">
    <source>
        <dbReference type="ARBA" id="ARBA00022723"/>
    </source>
</evidence>
<evidence type="ECO:0000256" key="4">
    <source>
        <dbReference type="ARBA" id="ARBA00010912"/>
    </source>
</evidence>
<dbReference type="FunCoup" id="A0A200QSW8">
    <property type="interactions" value="1"/>
</dbReference>
<comment type="cofactor">
    <cofactor evidence="2">
        <name>Mg(2+)</name>
        <dbReference type="ChEBI" id="CHEBI:18420"/>
    </cofactor>
</comment>
<keyword evidence="13" id="KW-1133">Transmembrane helix</keyword>
<dbReference type="GO" id="GO:1990817">
    <property type="term" value="F:poly(A) RNA polymerase activity"/>
    <property type="evidence" value="ECO:0007669"/>
    <property type="project" value="UniProtKB-EC"/>
</dbReference>
<organism evidence="17 18">
    <name type="scientific">Macleaya cordata</name>
    <name type="common">Five-seeded plume-poppy</name>
    <name type="synonym">Bocconia cordata</name>
    <dbReference type="NCBI Taxonomy" id="56857"/>
    <lineage>
        <taxon>Eukaryota</taxon>
        <taxon>Viridiplantae</taxon>
        <taxon>Streptophyta</taxon>
        <taxon>Embryophyta</taxon>
        <taxon>Tracheophyta</taxon>
        <taxon>Spermatophyta</taxon>
        <taxon>Magnoliopsida</taxon>
        <taxon>Ranunculales</taxon>
        <taxon>Papaveraceae</taxon>
        <taxon>Papaveroideae</taxon>
        <taxon>Macleaya</taxon>
    </lineage>
</organism>
<dbReference type="InterPro" id="IPR011068">
    <property type="entry name" value="NuclTrfase_I-like_C"/>
</dbReference>
<dbReference type="OrthoDB" id="412748at2759"/>
<keyword evidence="12" id="KW-0539">Nucleus</keyword>
<keyword evidence="8" id="KW-0479">Metal-binding</keyword>
<dbReference type="Gene3D" id="3.30.460.10">
    <property type="entry name" value="Beta Polymerase, domain 2"/>
    <property type="match status" value="1"/>
</dbReference>
<dbReference type="GO" id="GO:0006397">
    <property type="term" value="P:mRNA processing"/>
    <property type="evidence" value="ECO:0007669"/>
    <property type="project" value="UniProtKB-KW"/>
</dbReference>
<evidence type="ECO:0000256" key="6">
    <source>
        <dbReference type="ARBA" id="ARBA00022664"/>
    </source>
</evidence>
<evidence type="ECO:0000256" key="11">
    <source>
        <dbReference type="ARBA" id="ARBA00022842"/>
    </source>
</evidence>
<dbReference type="InterPro" id="IPR007012">
    <property type="entry name" value="PolA_pol_cen_dom"/>
</dbReference>
<evidence type="ECO:0000256" key="9">
    <source>
        <dbReference type="ARBA" id="ARBA00022741"/>
    </source>
</evidence>
<comment type="similarity">
    <text evidence="4">Belongs to the poly(A) polymerase family.</text>
</comment>
<dbReference type="GO" id="GO:0031123">
    <property type="term" value="P:RNA 3'-end processing"/>
    <property type="evidence" value="ECO:0007669"/>
    <property type="project" value="InterPro"/>
</dbReference>
<evidence type="ECO:0000256" key="10">
    <source>
        <dbReference type="ARBA" id="ARBA00022840"/>
    </source>
</evidence>
<keyword evidence="9" id="KW-0547">Nucleotide-binding</keyword>
<evidence type="ECO:0000259" key="14">
    <source>
        <dbReference type="Pfam" id="PF04926"/>
    </source>
</evidence>
<keyword evidence="7" id="KW-0808">Transferase</keyword>
<feature type="domain" description="Poly(A) polymerase central" evidence="15">
    <location>
        <begin position="255"/>
        <end position="386"/>
    </location>
</feature>
<evidence type="ECO:0000313" key="17">
    <source>
        <dbReference type="EMBL" id="OVA13561.1"/>
    </source>
</evidence>
<dbReference type="InterPro" id="IPR043519">
    <property type="entry name" value="NT_sf"/>
</dbReference>
<feature type="domain" description="Poly(A) polymerase nucleotidyltransferase" evidence="16">
    <location>
        <begin position="69"/>
        <end position="249"/>
    </location>
</feature>
<dbReference type="InParanoid" id="A0A200QSW8"/>
<comment type="cofactor">
    <cofactor evidence="1">
        <name>Mn(2+)</name>
        <dbReference type="ChEBI" id="CHEBI:29035"/>
    </cofactor>
</comment>
<dbReference type="SUPFAM" id="SSF81631">
    <property type="entry name" value="PAP/OAS1 substrate-binding domain"/>
    <property type="match status" value="1"/>
</dbReference>
<keyword evidence="11" id="KW-0460">Magnesium</keyword>
<evidence type="ECO:0000256" key="13">
    <source>
        <dbReference type="SAM" id="Phobius"/>
    </source>
</evidence>
<comment type="subcellular location">
    <subcellularLocation>
        <location evidence="3">Nucleus</location>
    </subcellularLocation>
</comment>
<dbReference type="OMA" id="RMDEERT"/>
<dbReference type="Proteomes" id="UP000195402">
    <property type="component" value="Unassembled WGS sequence"/>
</dbReference>
<dbReference type="PANTHER" id="PTHR10682:SF33">
    <property type="entry name" value="NUCLEAR POLY(A) POLYMERASE 3"/>
    <property type="match status" value="1"/>
</dbReference>
<dbReference type="Pfam" id="PF04926">
    <property type="entry name" value="PAP_RNA-bind"/>
    <property type="match status" value="1"/>
</dbReference>
<dbReference type="FunFam" id="3.30.460.10:FF:000002">
    <property type="entry name" value="Poly(A) polymerase alpha, putative"/>
    <property type="match status" value="1"/>
</dbReference>
<keyword evidence="13" id="KW-0812">Transmembrane</keyword>
<evidence type="ECO:0000256" key="5">
    <source>
        <dbReference type="ARBA" id="ARBA00012388"/>
    </source>
</evidence>
<dbReference type="FunFam" id="1.10.1410.10:FF:000001">
    <property type="entry name" value="Putative poly(A) polymerase gamma"/>
    <property type="match status" value="1"/>
</dbReference>
<dbReference type="Pfam" id="PF04928">
    <property type="entry name" value="PAP_central"/>
    <property type="match status" value="1"/>
</dbReference>
<accession>A0A200QSW8</accession>
<feature type="domain" description="Poly(A) polymerase RNA-binding" evidence="14">
    <location>
        <begin position="392"/>
        <end position="432"/>
    </location>
</feature>
<dbReference type="SUPFAM" id="SSF81301">
    <property type="entry name" value="Nucleotidyltransferase"/>
    <property type="match status" value="1"/>
</dbReference>
<keyword evidence="18" id="KW-1185">Reference proteome</keyword>
<evidence type="ECO:0000256" key="1">
    <source>
        <dbReference type="ARBA" id="ARBA00001936"/>
    </source>
</evidence>
<keyword evidence="13" id="KW-0472">Membrane</keyword>
<dbReference type="GO" id="GO:0046872">
    <property type="term" value="F:metal ion binding"/>
    <property type="evidence" value="ECO:0007669"/>
    <property type="project" value="UniProtKB-KW"/>
</dbReference>
<dbReference type="GO" id="GO:0005524">
    <property type="term" value="F:ATP binding"/>
    <property type="evidence" value="ECO:0007669"/>
    <property type="project" value="UniProtKB-KW"/>
</dbReference>
<evidence type="ECO:0000313" key="18">
    <source>
        <dbReference type="Proteomes" id="UP000195402"/>
    </source>
</evidence>